<evidence type="ECO:0000256" key="7">
    <source>
        <dbReference type="HAMAP-Rule" id="MF_01208"/>
    </source>
</evidence>
<evidence type="ECO:0000259" key="8">
    <source>
        <dbReference type="Pfam" id="PF00156"/>
    </source>
</evidence>
<name>A0A2J0KVJ5_9BACT</name>
<evidence type="ECO:0000256" key="4">
    <source>
        <dbReference type="ARBA" id="ARBA00022679"/>
    </source>
</evidence>
<comment type="function">
    <text evidence="7">Catalyzes the transfer of a ribosyl phosphate group from 5-phosphoribose 1-diphosphate to orotate, leading to the formation of orotidine monophosphate (OMP).</text>
</comment>
<comment type="caution">
    <text evidence="7">Lacks conserved residue(s) required for the propagation of feature annotation.</text>
</comment>
<sequence length="194" mass="21513">MPKKSDVAGMFKKTGAMLEGHFELSSGLHSDKYLQCAKVLQYPKYSEKLCRELAGYFKKEKPTVVIAPAIGGVVVSYETARWLGARSLFTERKDEKMVLRRGFELNPGDKVLAVEDVITTSGSVREVIEVVKENKAKLVGVGCIIDRSGKRMDFGVKFKSLLKLDVPTFAKEACPLCKKGLRITKPGSKKLVKQ</sequence>
<dbReference type="EMBL" id="PEWV01000006">
    <property type="protein sequence ID" value="PIU42415.1"/>
    <property type="molecule type" value="Genomic_DNA"/>
</dbReference>
<dbReference type="CDD" id="cd06223">
    <property type="entry name" value="PRTases_typeI"/>
    <property type="match status" value="1"/>
</dbReference>
<evidence type="ECO:0000313" key="10">
    <source>
        <dbReference type="Proteomes" id="UP000230052"/>
    </source>
</evidence>
<dbReference type="PANTHER" id="PTHR19278">
    <property type="entry name" value="OROTATE PHOSPHORIBOSYLTRANSFERASE"/>
    <property type="match status" value="1"/>
</dbReference>
<evidence type="ECO:0000256" key="6">
    <source>
        <dbReference type="ARBA" id="ARBA00022975"/>
    </source>
</evidence>
<dbReference type="AlphaFoldDB" id="A0A2J0KVJ5"/>
<dbReference type="GO" id="GO:0004588">
    <property type="term" value="F:orotate phosphoribosyltransferase activity"/>
    <property type="evidence" value="ECO:0007669"/>
    <property type="project" value="UniProtKB-UniRule"/>
</dbReference>
<dbReference type="GO" id="GO:0044205">
    <property type="term" value="P:'de novo' UMP biosynthetic process"/>
    <property type="evidence" value="ECO:0007669"/>
    <property type="project" value="UniProtKB-UniRule"/>
</dbReference>
<gene>
    <name evidence="7" type="primary">pyrE</name>
    <name evidence="9" type="ORF">COS99_00365</name>
</gene>
<dbReference type="Proteomes" id="UP000230052">
    <property type="component" value="Unassembled WGS sequence"/>
</dbReference>
<dbReference type="InterPro" id="IPR029057">
    <property type="entry name" value="PRTase-like"/>
</dbReference>
<keyword evidence="4 7" id="KW-0808">Transferase</keyword>
<feature type="binding site" description="in other chain" evidence="7">
    <location>
        <begin position="115"/>
        <end position="123"/>
    </location>
    <ligand>
        <name>5-phospho-alpha-D-ribose 1-diphosphate</name>
        <dbReference type="ChEBI" id="CHEBI:58017"/>
        <note>ligand shared between dimeric partners</note>
    </ligand>
</feature>
<keyword evidence="3 7" id="KW-0328">Glycosyltransferase</keyword>
<keyword evidence="5 7" id="KW-0460">Magnesium</keyword>
<protein>
    <recommendedName>
        <fullName evidence="2 7">Orotate phosphoribosyltransferase</fullName>
        <shortName evidence="7">OPRT</shortName>
        <shortName evidence="7">OPRTase</shortName>
        <ecNumber evidence="2 7">2.4.2.10</ecNumber>
    </recommendedName>
</protein>
<dbReference type="UniPathway" id="UPA00070">
    <property type="reaction ID" value="UER00119"/>
</dbReference>
<comment type="caution">
    <text evidence="9">The sequence shown here is derived from an EMBL/GenBank/DDBJ whole genome shotgun (WGS) entry which is preliminary data.</text>
</comment>
<feature type="binding site" evidence="7">
    <location>
        <position position="147"/>
    </location>
    <ligand>
        <name>orotate</name>
        <dbReference type="ChEBI" id="CHEBI:30839"/>
    </ligand>
</feature>
<dbReference type="InterPro" id="IPR000836">
    <property type="entry name" value="PRTase_dom"/>
</dbReference>
<feature type="binding site" description="in other chain" evidence="7">
    <location>
        <position position="93"/>
    </location>
    <ligand>
        <name>5-phospho-alpha-D-ribose 1-diphosphate</name>
        <dbReference type="ChEBI" id="CHEBI:58017"/>
        <note>ligand shared between dimeric partners</note>
    </ligand>
</feature>
<evidence type="ECO:0000313" key="9">
    <source>
        <dbReference type="EMBL" id="PIU42415.1"/>
    </source>
</evidence>
<comment type="catalytic activity">
    <reaction evidence="7">
        <text>orotidine 5'-phosphate + diphosphate = orotate + 5-phospho-alpha-D-ribose 1-diphosphate</text>
        <dbReference type="Rhea" id="RHEA:10380"/>
        <dbReference type="ChEBI" id="CHEBI:30839"/>
        <dbReference type="ChEBI" id="CHEBI:33019"/>
        <dbReference type="ChEBI" id="CHEBI:57538"/>
        <dbReference type="ChEBI" id="CHEBI:58017"/>
        <dbReference type="EC" id="2.4.2.10"/>
    </reaction>
</comment>
<feature type="domain" description="Phosphoribosyltransferase" evidence="8">
    <location>
        <begin position="50"/>
        <end position="161"/>
    </location>
</feature>
<dbReference type="PANTHER" id="PTHR19278:SF9">
    <property type="entry name" value="URIDINE 5'-MONOPHOSPHATE SYNTHASE"/>
    <property type="match status" value="1"/>
</dbReference>
<dbReference type="EC" id="2.4.2.10" evidence="2 7"/>
<comment type="cofactor">
    <cofactor evidence="7">
        <name>Mg(2+)</name>
        <dbReference type="ChEBI" id="CHEBI:18420"/>
    </cofactor>
</comment>
<dbReference type="GO" id="GO:0000287">
    <property type="term" value="F:magnesium ion binding"/>
    <property type="evidence" value="ECO:0007669"/>
    <property type="project" value="UniProtKB-UniRule"/>
</dbReference>
<accession>A0A2J0KVJ5</accession>
<comment type="subunit">
    <text evidence="7">Homodimer.</text>
</comment>
<evidence type="ECO:0000256" key="5">
    <source>
        <dbReference type="ARBA" id="ARBA00022842"/>
    </source>
</evidence>
<dbReference type="SUPFAM" id="SSF53271">
    <property type="entry name" value="PRTase-like"/>
    <property type="match status" value="1"/>
</dbReference>
<reference evidence="9 10" key="1">
    <citation type="submission" date="2017-09" db="EMBL/GenBank/DDBJ databases">
        <title>Depth-based differentiation of microbial function through sediment-hosted aquifers and enrichment of novel symbionts in the deep terrestrial subsurface.</title>
        <authorList>
            <person name="Probst A.J."/>
            <person name="Ladd B."/>
            <person name="Jarett J.K."/>
            <person name="Geller-Mcgrath D.E."/>
            <person name="Sieber C.M."/>
            <person name="Emerson J.B."/>
            <person name="Anantharaman K."/>
            <person name="Thomas B.C."/>
            <person name="Malmstrom R."/>
            <person name="Stieglmeier M."/>
            <person name="Klingl A."/>
            <person name="Woyke T."/>
            <person name="Ryan C.M."/>
            <person name="Banfield J.F."/>
        </authorList>
    </citation>
    <scope>NUCLEOTIDE SEQUENCE [LARGE SCALE GENOMIC DNA]</scope>
    <source>
        <strain evidence="9">CG07_land_8_20_14_0_80_42_15</strain>
    </source>
</reference>
<evidence type="ECO:0000256" key="3">
    <source>
        <dbReference type="ARBA" id="ARBA00022676"/>
    </source>
</evidence>
<comment type="pathway">
    <text evidence="1 7">Pyrimidine metabolism; UMP biosynthesis via de novo pathway; UMP from orotate: step 1/2.</text>
</comment>
<feature type="binding site" evidence="7">
    <location>
        <position position="92"/>
    </location>
    <ligand>
        <name>5-phospho-alpha-D-ribose 1-diphosphate</name>
        <dbReference type="ChEBI" id="CHEBI:58017"/>
        <note>ligand shared between dimeric partners</note>
    </ligand>
</feature>
<evidence type="ECO:0000256" key="1">
    <source>
        <dbReference type="ARBA" id="ARBA00004889"/>
    </source>
</evidence>
<feature type="binding site" evidence="7">
    <location>
        <position position="119"/>
    </location>
    <ligand>
        <name>orotate</name>
        <dbReference type="ChEBI" id="CHEBI:30839"/>
    </ligand>
</feature>
<evidence type="ECO:0000256" key="2">
    <source>
        <dbReference type="ARBA" id="ARBA00011971"/>
    </source>
</evidence>
<proteinExistence type="inferred from homology"/>
<dbReference type="Gene3D" id="3.40.50.2020">
    <property type="match status" value="1"/>
</dbReference>
<dbReference type="InterPro" id="IPR006273">
    <property type="entry name" value="Orotate_PRibTrfase_bac"/>
</dbReference>
<organism evidence="9 10">
    <name type="scientific">Candidatus Aquitaenariimonas noxiae</name>
    <dbReference type="NCBI Taxonomy" id="1974741"/>
    <lineage>
        <taxon>Bacteria</taxon>
        <taxon>Pseudomonadati</taxon>
        <taxon>Candidatus Omnitrophota</taxon>
        <taxon>Candidatus Aquitaenariimonas</taxon>
    </lineage>
</organism>
<keyword evidence="6 7" id="KW-0665">Pyrimidine biosynthesis</keyword>
<dbReference type="GO" id="GO:0019856">
    <property type="term" value="P:pyrimidine nucleobase biosynthetic process"/>
    <property type="evidence" value="ECO:0007669"/>
    <property type="project" value="InterPro"/>
</dbReference>
<comment type="similarity">
    <text evidence="7">Belongs to the purine/pyrimidine phosphoribosyltransferase family. PyrE subfamily.</text>
</comment>
<dbReference type="NCBIfam" id="TIGR01367">
    <property type="entry name" value="pyrE_Therm"/>
    <property type="match status" value="1"/>
</dbReference>
<dbReference type="HAMAP" id="MF_01208">
    <property type="entry name" value="PyrE"/>
    <property type="match status" value="1"/>
</dbReference>
<dbReference type="Pfam" id="PF00156">
    <property type="entry name" value="Pribosyltran"/>
    <property type="match status" value="1"/>
</dbReference>
<dbReference type="InterPro" id="IPR023031">
    <property type="entry name" value="OPRT"/>
</dbReference>